<dbReference type="OrthoDB" id="8122776at2759"/>
<dbReference type="InParanoid" id="B4LAB5"/>
<gene>
    <name evidence="2" type="primary">Dmoj\GI14581</name>
    <name evidence="2" type="ORF">Dmoj_GI14581</name>
</gene>
<feature type="compositionally biased region" description="Low complexity" evidence="1">
    <location>
        <begin position="300"/>
        <end position="310"/>
    </location>
</feature>
<dbReference type="PANTHER" id="PTHR22949">
    <property type="entry name" value="WHITE COLLAR 2 PROTEIN WC2"/>
    <property type="match status" value="1"/>
</dbReference>
<feature type="region of interest" description="Disordered" evidence="1">
    <location>
        <begin position="169"/>
        <end position="225"/>
    </location>
</feature>
<dbReference type="eggNOG" id="ENOG502T8DU">
    <property type="taxonomic scope" value="Eukaryota"/>
</dbReference>
<dbReference type="PANTHER" id="PTHR22949:SF0">
    <property type="entry name" value="RE27538P"/>
    <property type="match status" value="1"/>
</dbReference>
<protein>
    <submittedName>
        <fullName evidence="2">Uncharacterized protein</fullName>
    </submittedName>
</protein>
<feature type="compositionally biased region" description="Basic residues" evidence="1">
    <location>
        <begin position="206"/>
        <end position="215"/>
    </location>
</feature>
<reference evidence="2 3" key="1">
    <citation type="journal article" date="2007" name="Nature">
        <title>Evolution of genes and genomes on the Drosophila phylogeny.</title>
        <authorList>
            <consortium name="Drosophila 12 Genomes Consortium"/>
            <person name="Clark A.G."/>
            <person name="Eisen M.B."/>
            <person name="Smith D.R."/>
            <person name="Bergman C.M."/>
            <person name="Oliver B."/>
            <person name="Markow T.A."/>
            <person name="Kaufman T.C."/>
            <person name="Kellis M."/>
            <person name="Gelbart W."/>
            <person name="Iyer V.N."/>
            <person name="Pollard D.A."/>
            <person name="Sackton T.B."/>
            <person name="Larracuente A.M."/>
            <person name="Singh N.D."/>
            <person name="Abad J.P."/>
            <person name="Abt D.N."/>
            <person name="Adryan B."/>
            <person name="Aguade M."/>
            <person name="Akashi H."/>
            <person name="Anderson W.W."/>
            <person name="Aquadro C.F."/>
            <person name="Ardell D.H."/>
            <person name="Arguello R."/>
            <person name="Artieri C.G."/>
            <person name="Barbash D.A."/>
            <person name="Barker D."/>
            <person name="Barsanti P."/>
            <person name="Batterham P."/>
            <person name="Batzoglou S."/>
            <person name="Begun D."/>
            <person name="Bhutkar A."/>
            <person name="Blanco E."/>
            <person name="Bosak S.A."/>
            <person name="Bradley R.K."/>
            <person name="Brand A.D."/>
            <person name="Brent M.R."/>
            <person name="Brooks A.N."/>
            <person name="Brown R.H."/>
            <person name="Butlin R.K."/>
            <person name="Caggese C."/>
            <person name="Calvi B.R."/>
            <person name="Bernardo de Carvalho A."/>
            <person name="Caspi A."/>
            <person name="Castrezana S."/>
            <person name="Celniker S.E."/>
            <person name="Chang J.L."/>
            <person name="Chapple C."/>
            <person name="Chatterji S."/>
            <person name="Chinwalla A."/>
            <person name="Civetta A."/>
            <person name="Clifton S.W."/>
            <person name="Comeron J.M."/>
            <person name="Costello J.C."/>
            <person name="Coyne J.A."/>
            <person name="Daub J."/>
            <person name="David R.G."/>
            <person name="Delcher A.L."/>
            <person name="Delehaunty K."/>
            <person name="Do C.B."/>
            <person name="Ebling H."/>
            <person name="Edwards K."/>
            <person name="Eickbush T."/>
            <person name="Evans J.D."/>
            <person name="Filipski A."/>
            <person name="Findeiss S."/>
            <person name="Freyhult E."/>
            <person name="Fulton L."/>
            <person name="Fulton R."/>
            <person name="Garcia A.C."/>
            <person name="Gardiner A."/>
            <person name="Garfield D.A."/>
            <person name="Garvin B.E."/>
            <person name="Gibson G."/>
            <person name="Gilbert D."/>
            <person name="Gnerre S."/>
            <person name="Godfrey J."/>
            <person name="Good R."/>
            <person name="Gotea V."/>
            <person name="Gravely B."/>
            <person name="Greenberg A.J."/>
            <person name="Griffiths-Jones S."/>
            <person name="Gross S."/>
            <person name="Guigo R."/>
            <person name="Gustafson E.A."/>
            <person name="Haerty W."/>
            <person name="Hahn M.W."/>
            <person name="Halligan D.L."/>
            <person name="Halpern A.L."/>
            <person name="Halter G.M."/>
            <person name="Han M.V."/>
            <person name="Heger A."/>
            <person name="Hillier L."/>
            <person name="Hinrichs A.S."/>
            <person name="Holmes I."/>
            <person name="Hoskins R.A."/>
            <person name="Hubisz M.J."/>
            <person name="Hultmark D."/>
            <person name="Huntley M.A."/>
            <person name="Jaffe D.B."/>
            <person name="Jagadeeshan S."/>
            <person name="Jeck W.R."/>
            <person name="Johnson J."/>
            <person name="Jones C.D."/>
            <person name="Jordan W.C."/>
            <person name="Karpen G.H."/>
            <person name="Kataoka E."/>
            <person name="Keightley P.D."/>
            <person name="Kheradpour P."/>
            <person name="Kirkness E.F."/>
            <person name="Koerich L.B."/>
            <person name="Kristiansen K."/>
            <person name="Kudrna D."/>
            <person name="Kulathinal R.J."/>
            <person name="Kumar S."/>
            <person name="Kwok R."/>
            <person name="Lander E."/>
            <person name="Langley C.H."/>
            <person name="Lapoint R."/>
            <person name="Lazzaro B.P."/>
            <person name="Lee S.J."/>
            <person name="Levesque L."/>
            <person name="Li R."/>
            <person name="Lin C.F."/>
            <person name="Lin M.F."/>
            <person name="Lindblad-Toh K."/>
            <person name="Llopart A."/>
            <person name="Long M."/>
            <person name="Low L."/>
            <person name="Lozovsky E."/>
            <person name="Lu J."/>
            <person name="Luo M."/>
            <person name="Machado C.A."/>
            <person name="Makalowski W."/>
            <person name="Marzo M."/>
            <person name="Matsuda M."/>
            <person name="Matzkin L."/>
            <person name="McAllister B."/>
            <person name="McBride C.S."/>
            <person name="McKernan B."/>
            <person name="McKernan K."/>
            <person name="Mendez-Lago M."/>
            <person name="Minx P."/>
            <person name="Mollenhauer M.U."/>
            <person name="Montooth K."/>
            <person name="Mount S.M."/>
            <person name="Mu X."/>
            <person name="Myers E."/>
            <person name="Negre B."/>
            <person name="Newfeld S."/>
            <person name="Nielsen R."/>
            <person name="Noor M.A."/>
            <person name="O'Grady P."/>
            <person name="Pachter L."/>
            <person name="Papaceit M."/>
            <person name="Parisi M.J."/>
            <person name="Parisi M."/>
            <person name="Parts L."/>
            <person name="Pedersen J.S."/>
            <person name="Pesole G."/>
            <person name="Phillippy A.M."/>
            <person name="Ponting C.P."/>
            <person name="Pop M."/>
            <person name="Porcelli D."/>
            <person name="Powell J.R."/>
            <person name="Prohaska S."/>
            <person name="Pruitt K."/>
            <person name="Puig M."/>
            <person name="Quesneville H."/>
            <person name="Ram K.R."/>
            <person name="Rand D."/>
            <person name="Rasmussen M.D."/>
            <person name="Reed L.K."/>
            <person name="Reenan R."/>
            <person name="Reily A."/>
            <person name="Remington K.A."/>
            <person name="Rieger T.T."/>
            <person name="Ritchie M.G."/>
            <person name="Robin C."/>
            <person name="Rogers Y.H."/>
            <person name="Rohde C."/>
            <person name="Rozas J."/>
            <person name="Rubenfield M.J."/>
            <person name="Ruiz A."/>
            <person name="Russo S."/>
            <person name="Salzberg S.L."/>
            <person name="Sanchez-Gracia A."/>
            <person name="Saranga D.J."/>
            <person name="Sato H."/>
            <person name="Schaeffer S.W."/>
            <person name="Schatz M.C."/>
            <person name="Schlenke T."/>
            <person name="Schwartz R."/>
            <person name="Segarra C."/>
            <person name="Singh R.S."/>
            <person name="Sirot L."/>
            <person name="Sirota M."/>
            <person name="Sisneros N.B."/>
            <person name="Smith C.D."/>
            <person name="Smith T.F."/>
            <person name="Spieth J."/>
            <person name="Stage D.E."/>
            <person name="Stark A."/>
            <person name="Stephan W."/>
            <person name="Strausberg R.L."/>
            <person name="Strempel S."/>
            <person name="Sturgill D."/>
            <person name="Sutton G."/>
            <person name="Sutton G.G."/>
            <person name="Tao W."/>
            <person name="Teichmann S."/>
            <person name="Tobari Y.N."/>
            <person name="Tomimura Y."/>
            <person name="Tsolas J.M."/>
            <person name="Valente V.L."/>
            <person name="Venter E."/>
            <person name="Venter J.C."/>
            <person name="Vicario S."/>
            <person name="Vieira F.G."/>
            <person name="Vilella A.J."/>
            <person name="Villasante A."/>
            <person name="Walenz B."/>
            <person name="Wang J."/>
            <person name="Wasserman M."/>
            <person name="Watts T."/>
            <person name="Wilson D."/>
            <person name="Wilson R.K."/>
            <person name="Wing R.A."/>
            <person name="Wolfner M.F."/>
            <person name="Wong A."/>
            <person name="Wong G.K."/>
            <person name="Wu C.I."/>
            <person name="Wu G."/>
            <person name="Yamamoto D."/>
            <person name="Yang H.P."/>
            <person name="Yang S.P."/>
            <person name="Yorke J.A."/>
            <person name="Yoshida K."/>
            <person name="Zdobnov E."/>
            <person name="Zhang P."/>
            <person name="Zhang Y."/>
            <person name="Zimin A.V."/>
            <person name="Baldwin J."/>
            <person name="Abdouelleil A."/>
            <person name="Abdulkadir J."/>
            <person name="Abebe A."/>
            <person name="Abera B."/>
            <person name="Abreu J."/>
            <person name="Acer S.C."/>
            <person name="Aftuck L."/>
            <person name="Alexander A."/>
            <person name="An P."/>
            <person name="Anderson E."/>
            <person name="Anderson S."/>
            <person name="Arachi H."/>
            <person name="Azer M."/>
            <person name="Bachantsang P."/>
            <person name="Barry A."/>
            <person name="Bayul T."/>
            <person name="Berlin A."/>
            <person name="Bessette D."/>
            <person name="Bloom T."/>
            <person name="Blye J."/>
            <person name="Boguslavskiy L."/>
            <person name="Bonnet C."/>
            <person name="Boukhgalter B."/>
            <person name="Bourzgui I."/>
            <person name="Brown A."/>
            <person name="Cahill P."/>
            <person name="Channer S."/>
            <person name="Cheshatsang Y."/>
            <person name="Chuda L."/>
            <person name="Citroen M."/>
            <person name="Collymore A."/>
            <person name="Cooke P."/>
            <person name="Costello M."/>
            <person name="D'Aco K."/>
            <person name="Daza R."/>
            <person name="De Haan G."/>
            <person name="DeGray S."/>
            <person name="DeMaso C."/>
            <person name="Dhargay N."/>
            <person name="Dooley K."/>
            <person name="Dooley E."/>
            <person name="Doricent M."/>
            <person name="Dorje P."/>
            <person name="Dorjee K."/>
            <person name="Dupes A."/>
            <person name="Elong R."/>
            <person name="Falk J."/>
            <person name="Farina A."/>
            <person name="Faro S."/>
            <person name="Ferguson D."/>
            <person name="Fisher S."/>
            <person name="Foley C.D."/>
            <person name="Franke A."/>
            <person name="Friedrich D."/>
            <person name="Gadbois L."/>
            <person name="Gearin G."/>
            <person name="Gearin C.R."/>
            <person name="Giannoukos G."/>
            <person name="Goode T."/>
            <person name="Graham J."/>
            <person name="Grandbois E."/>
            <person name="Grewal S."/>
            <person name="Gyaltsen K."/>
            <person name="Hafez N."/>
            <person name="Hagos B."/>
            <person name="Hall J."/>
            <person name="Henson C."/>
            <person name="Hollinger A."/>
            <person name="Honan T."/>
            <person name="Huard M.D."/>
            <person name="Hughes L."/>
            <person name="Hurhula B."/>
            <person name="Husby M.E."/>
            <person name="Kamat A."/>
            <person name="Kanga B."/>
            <person name="Kashin S."/>
            <person name="Khazanovich D."/>
            <person name="Kisner P."/>
            <person name="Lance K."/>
            <person name="Lara M."/>
            <person name="Lee W."/>
            <person name="Lennon N."/>
            <person name="Letendre F."/>
            <person name="LeVine R."/>
            <person name="Lipovsky A."/>
            <person name="Liu X."/>
            <person name="Liu J."/>
            <person name="Liu S."/>
            <person name="Lokyitsang T."/>
            <person name="Lokyitsang Y."/>
            <person name="Lubonja R."/>
            <person name="Lui A."/>
            <person name="MacDonald P."/>
            <person name="Magnisalis V."/>
            <person name="Maru K."/>
            <person name="Matthews C."/>
            <person name="McCusker W."/>
            <person name="McDonough S."/>
            <person name="Mehta T."/>
            <person name="Meldrim J."/>
            <person name="Meneus L."/>
            <person name="Mihai O."/>
            <person name="Mihalev A."/>
            <person name="Mihova T."/>
            <person name="Mittelman R."/>
            <person name="Mlenga V."/>
            <person name="Montmayeur A."/>
            <person name="Mulrain L."/>
            <person name="Navidi A."/>
            <person name="Naylor J."/>
            <person name="Negash T."/>
            <person name="Nguyen T."/>
            <person name="Nguyen N."/>
            <person name="Nicol R."/>
            <person name="Norbu C."/>
            <person name="Norbu N."/>
            <person name="Novod N."/>
            <person name="O'Neill B."/>
            <person name="Osman S."/>
            <person name="Markiewicz E."/>
            <person name="Oyono O.L."/>
            <person name="Patti C."/>
            <person name="Phunkhang P."/>
            <person name="Pierre F."/>
            <person name="Priest M."/>
            <person name="Raghuraman S."/>
            <person name="Rege F."/>
            <person name="Reyes R."/>
            <person name="Rise C."/>
            <person name="Rogov P."/>
            <person name="Ross K."/>
            <person name="Ryan E."/>
            <person name="Settipalli S."/>
            <person name="Shea T."/>
            <person name="Sherpa N."/>
            <person name="Shi L."/>
            <person name="Shih D."/>
            <person name="Sparrow T."/>
            <person name="Spaulding J."/>
            <person name="Stalker J."/>
            <person name="Stange-Thomann N."/>
            <person name="Stavropoulos S."/>
            <person name="Stone C."/>
            <person name="Strader C."/>
            <person name="Tesfaye S."/>
            <person name="Thomson T."/>
            <person name="Thoulutsang Y."/>
            <person name="Thoulutsang D."/>
            <person name="Topham K."/>
            <person name="Topping I."/>
            <person name="Tsamla T."/>
            <person name="Vassiliev H."/>
            <person name="Vo A."/>
            <person name="Wangchuk T."/>
            <person name="Wangdi T."/>
            <person name="Weiand M."/>
            <person name="Wilkinson J."/>
            <person name="Wilson A."/>
            <person name="Yadav S."/>
            <person name="Young G."/>
            <person name="Yu Q."/>
            <person name="Zembek L."/>
            <person name="Zhong D."/>
            <person name="Zimmer A."/>
            <person name="Zwirko Z."/>
            <person name="Jaffe D.B."/>
            <person name="Alvarez P."/>
            <person name="Brockman W."/>
            <person name="Butler J."/>
            <person name="Chin C."/>
            <person name="Gnerre S."/>
            <person name="Grabherr M."/>
            <person name="Kleber M."/>
            <person name="Mauceli E."/>
            <person name="MacCallum I."/>
        </authorList>
    </citation>
    <scope>NUCLEOTIDE SEQUENCE [LARGE SCALE GENOMIC DNA]</scope>
    <source>
        <strain evidence="3">Tucson 15081-1352.22</strain>
    </source>
</reference>
<organism evidence="2 3">
    <name type="scientific">Drosophila mojavensis</name>
    <name type="common">Fruit fly</name>
    <dbReference type="NCBI Taxonomy" id="7230"/>
    <lineage>
        <taxon>Eukaryota</taxon>
        <taxon>Metazoa</taxon>
        <taxon>Ecdysozoa</taxon>
        <taxon>Arthropoda</taxon>
        <taxon>Hexapoda</taxon>
        <taxon>Insecta</taxon>
        <taxon>Pterygota</taxon>
        <taxon>Neoptera</taxon>
        <taxon>Endopterygota</taxon>
        <taxon>Diptera</taxon>
        <taxon>Brachycera</taxon>
        <taxon>Muscomorpha</taxon>
        <taxon>Ephydroidea</taxon>
        <taxon>Drosophilidae</taxon>
        <taxon>Drosophila</taxon>
    </lineage>
</organism>
<feature type="region of interest" description="Disordered" evidence="1">
    <location>
        <begin position="273"/>
        <end position="330"/>
    </location>
</feature>
<evidence type="ECO:0000313" key="2">
    <source>
        <dbReference type="EMBL" id="EDW05409.2"/>
    </source>
</evidence>
<dbReference type="AlphaFoldDB" id="B4LAB5"/>
<name>B4LAB5_DROMO</name>
<evidence type="ECO:0000313" key="3">
    <source>
        <dbReference type="Proteomes" id="UP000009192"/>
    </source>
</evidence>
<feature type="compositionally biased region" description="Basic and acidic residues" evidence="1">
    <location>
        <begin position="1"/>
        <end position="11"/>
    </location>
</feature>
<feature type="region of interest" description="Disordered" evidence="1">
    <location>
        <begin position="357"/>
        <end position="390"/>
    </location>
</feature>
<dbReference type="HOGENOM" id="CLU_635047_0_0_1"/>
<feature type="compositionally biased region" description="Polar residues" evidence="1">
    <location>
        <begin position="115"/>
        <end position="130"/>
    </location>
</feature>
<evidence type="ECO:0000256" key="1">
    <source>
        <dbReference type="SAM" id="MobiDB-lite"/>
    </source>
</evidence>
<dbReference type="Proteomes" id="UP000009192">
    <property type="component" value="Unassembled WGS sequence"/>
</dbReference>
<feature type="compositionally biased region" description="Basic residues" evidence="1">
    <location>
        <begin position="311"/>
        <end position="321"/>
    </location>
</feature>
<feature type="region of interest" description="Disordered" evidence="1">
    <location>
        <begin position="1"/>
        <end position="148"/>
    </location>
</feature>
<feature type="compositionally biased region" description="Polar residues" evidence="1">
    <location>
        <begin position="25"/>
        <end position="36"/>
    </location>
</feature>
<dbReference type="EMBL" id="CH934105">
    <property type="protein sequence ID" value="EDW05409.2"/>
    <property type="molecule type" value="Genomic_DNA"/>
</dbReference>
<accession>B4LAB5</accession>
<proteinExistence type="predicted"/>
<feature type="compositionally biased region" description="Low complexity" evidence="1">
    <location>
        <begin position="37"/>
        <end position="48"/>
    </location>
</feature>
<sequence length="429" mass="48172">MVERESRVQPERKRHLLPLALGEHSPSNATALTQLGNNNSSSSSTNSTELLPIAEKLIRYRRHPPHSKRSKHRRRNKGPKTKYGPPSYPAEPPINYYKHTPSFPTHHELPDHAPSYSQPDTHQPAQNYPQENYAPPSEELPLTPNHKFPSFDFPKSSYEVPIYDPIPFEASNKDEQESYPPILPENTPNEVPSDDTHTAGSSRTPTKSRKRKRRPALATVSKKHTLDVPELQEAYDADAHVHARDTDLDTAAHGSRHVEQKRKYVSYVTPSISPTTTTTTTSAPWSPMRVRPTSSNGFIPTVVTSTPPTRSRGRGTSRFRSRNPSTEATSTVVTIEKSRSQSYYDGTIAPPTYQQFTVGRGARPTRPTQLRGGGTTPVLNGGTERNATPRRTTKGIFDTTLFKTPQSDREMERKLLALRQNLPKNHKLY</sequence>
<feature type="compositionally biased region" description="Basic residues" evidence="1">
    <location>
        <begin position="59"/>
        <end position="80"/>
    </location>
</feature>
<dbReference type="KEGG" id="dmo:Dmoj_GI14581"/>
<feature type="compositionally biased region" description="Low complexity" evidence="1">
    <location>
        <begin position="273"/>
        <end position="287"/>
    </location>
</feature>
<keyword evidence="3" id="KW-1185">Reference proteome</keyword>